<evidence type="ECO:0000256" key="5">
    <source>
        <dbReference type="ARBA" id="ARBA00038229"/>
    </source>
</evidence>
<dbReference type="InterPro" id="IPR001680">
    <property type="entry name" value="WD40_rpt"/>
</dbReference>
<dbReference type="Pfam" id="PF04003">
    <property type="entry name" value="Utp12"/>
    <property type="match status" value="1"/>
</dbReference>
<dbReference type="PANTHER" id="PTHR19853:SF0">
    <property type="entry name" value="WD REPEAT-CONTAINING PROTEIN 3"/>
    <property type="match status" value="1"/>
</dbReference>
<dbReference type="SUPFAM" id="SSF50978">
    <property type="entry name" value="WD40 repeat-like"/>
    <property type="match status" value="1"/>
</dbReference>
<dbReference type="GO" id="GO:0032040">
    <property type="term" value="C:small-subunit processome"/>
    <property type="evidence" value="ECO:0007669"/>
    <property type="project" value="TreeGrafter"/>
</dbReference>
<feature type="repeat" description="WD" evidence="6">
    <location>
        <begin position="739"/>
        <end position="780"/>
    </location>
</feature>
<dbReference type="InterPro" id="IPR011047">
    <property type="entry name" value="Quinoprotein_ADH-like_sf"/>
</dbReference>
<dbReference type="InterPro" id="IPR015943">
    <property type="entry name" value="WD40/YVTN_repeat-like_dom_sf"/>
</dbReference>
<dbReference type="FunFam" id="2.130.10.10:FF:000157">
    <property type="entry name" value="WD repeat domain 3"/>
    <property type="match status" value="1"/>
</dbReference>
<name>A0A1I8EWL9_WUCBA</name>
<feature type="repeat" description="WD" evidence="6">
    <location>
        <begin position="655"/>
        <end position="696"/>
    </location>
</feature>
<organism evidence="8">
    <name type="scientific">Wuchereria bancrofti</name>
    <dbReference type="NCBI Taxonomy" id="6293"/>
    <lineage>
        <taxon>Eukaryota</taxon>
        <taxon>Metazoa</taxon>
        <taxon>Ecdysozoa</taxon>
        <taxon>Nematoda</taxon>
        <taxon>Chromadorea</taxon>
        <taxon>Rhabditida</taxon>
        <taxon>Spirurina</taxon>
        <taxon>Spiruromorpha</taxon>
        <taxon>Filarioidea</taxon>
        <taxon>Onchocercidae</taxon>
        <taxon>Wuchereria</taxon>
    </lineage>
</organism>
<feature type="domain" description="Small-subunit processome Utp12" evidence="7">
    <location>
        <begin position="863"/>
        <end position="954"/>
    </location>
</feature>
<dbReference type="InterPro" id="IPR036322">
    <property type="entry name" value="WD40_repeat_dom_sf"/>
</dbReference>
<dbReference type="InterPro" id="IPR007148">
    <property type="entry name" value="SSU_processome_Utp12"/>
</dbReference>
<dbReference type="Pfam" id="PF25173">
    <property type="entry name" value="Beta-prop_WDR3_1st"/>
    <property type="match status" value="1"/>
</dbReference>
<dbReference type="GO" id="GO:0030490">
    <property type="term" value="P:maturation of SSU-rRNA"/>
    <property type="evidence" value="ECO:0007669"/>
    <property type="project" value="TreeGrafter"/>
</dbReference>
<dbReference type="CDD" id="cd00200">
    <property type="entry name" value="WD40"/>
    <property type="match status" value="1"/>
</dbReference>
<proteinExistence type="inferred from homology"/>
<evidence type="ECO:0000256" key="3">
    <source>
        <dbReference type="ARBA" id="ARBA00022737"/>
    </source>
</evidence>
<feature type="repeat" description="WD" evidence="6">
    <location>
        <begin position="213"/>
        <end position="254"/>
    </location>
</feature>
<sequence>MPSQNIDGPKFVVELRPQRDFNFQTIQFKRKPRFFVVADRFDGIQERNLLYLYHISGTDWISQTILVKLEKMGLTKQYLRYTHDGTCNVVASSSGTVAAITDNICAVSACENVHFYNMKKGEKVDEIRGSNKCVSTIKFGGNRRFLAVGYVDGTTRLYDRKSDDRSMYVTFSGHRTGVNCIAFSKDGLTLATGGKDSAVVIWDIVNESGLFRLNGHKNSVTHLQFTLDGRFLISSSKDSYVKFWSLDSKSCFFTITDCHSEVYTFSLLKNDTFLLVGSAELELRVFELNWLEKKKLDDEDNNSTKKLKASDNSIEYTEDTQANNIVRCVKKGQILRRSKGRTLQLAVSRDEKLIACVGSLHCVDIFRIYDDDESQKRLMKKLRKARKKSTESGDAEAISETDIAKDVTILISRIGEYKPNGKVKWIDFSSAVKQCGDEIRQYQFYMLYAENTVLSEAMLVDFKSNEVQFADLADLSRLGHRTDVRCLAVAESGFGFVSGSAESAIVWNLHSLKISHTLEDEQMADITASLFATGDKHIILATKEGNIFLFELATNEMLEMIKKAHDGAVWQLISTPDKSGFISCGNDKTVRYWNYGLVSEGTRKRLSVKPCRVLEVPDEALCVAASNDSRFLAVGLLDNTACVHFVDTFKFFVSLYGHSLPVTAIHISYDNKLVATGSADKSVKIWGLDFGDCHKSFHAHDDIVTCVLFSPEENLLWSAGKDGLIKQWDAVKFERIQVLNLHSAEIRALAQTINGKCVISSSHDKSIRLWELTEEIIVLQEEEAMEREKEYEKRLIQLNDVVPGEEKINEAEIAVQKSIASIKSTEDIIEALEIMRKEKIAMLDDPKHEKHPLLSYFESASLDHFILDVIQRVPSSHLEKSLLMVPFGFVPDIIRALGVCIEKRYKAELASRVLIFIVKIHHNYLITQTDLIALFDDLCRKVPRGLDNLRKMYDEVEVL</sequence>
<keyword evidence="2 6" id="KW-0853">WD repeat</keyword>
<evidence type="ECO:0000256" key="2">
    <source>
        <dbReference type="ARBA" id="ARBA00022574"/>
    </source>
</evidence>
<dbReference type="SMART" id="SM00320">
    <property type="entry name" value="WD40"/>
    <property type="match status" value="11"/>
</dbReference>
<dbReference type="GO" id="GO:0034388">
    <property type="term" value="C:Pwp2p-containing subcomplex of 90S preribosome"/>
    <property type="evidence" value="ECO:0007669"/>
    <property type="project" value="TreeGrafter"/>
</dbReference>
<dbReference type="PROSITE" id="PS50294">
    <property type="entry name" value="WD_REPEATS_REGION"/>
    <property type="match status" value="5"/>
</dbReference>
<dbReference type="PRINTS" id="PR00320">
    <property type="entry name" value="GPROTEINBRPT"/>
</dbReference>
<dbReference type="InterPro" id="IPR051570">
    <property type="entry name" value="TBC1_cilium_biogenesis"/>
</dbReference>
<evidence type="ECO:0000259" key="7">
    <source>
        <dbReference type="Pfam" id="PF04003"/>
    </source>
</evidence>
<dbReference type="GO" id="GO:0030515">
    <property type="term" value="F:snoRNA binding"/>
    <property type="evidence" value="ECO:0007669"/>
    <property type="project" value="TreeGrafter"/>
</dbReference>
<comment type="similarity">
    <text evidence="5">Belongs to the WD repeat WDR3/UTP12 family.</text>
</comment>
<evidence type="ECO:0000256" key="4">
    <source>
        <dbReference type="ARBA" id="ARBA00023242"/>
    </source>
</evidence>
<dbReference type="PROSITE" id="PS00678">
    <property type="entry name" value="WD_REPEATS_1"/>
    <property type="match status" value="2"/>
</dbReference>
<evidence type="ECO:0000256" key="6">
    <source>
        <dbReference type="PROSITE-ProRule" id="PRU00221"/>
    </source>
</evidence>
<keyword evidence="4" id="KW-0539">Nucleus</keyword>
<dbReference type="STRING" id="6293.A0A1I8EWL9"/>
<dbReference type="InterPro" id="IPR019775">
    <property type="entry name" value="WD40_repeat_CS"/>
</dbReference>
<dbReference type="InterPro" id="IPR020472">
    <property type="entry name" value="WD40_PAC1"/>
</dbReference>
<accession>A0A1I8EWL9</accession>
<dbReference type="PROSITE" id="PS50082">
    <property type="entry name" value="WD_REPEATS_2"/>
    <property type="match status" value="6"/>
</dbReference>
<dbReference type="SUPFAM" id="SSF50998">
    <property type="entry name" value="Quinoprotein alcohol dehydrogenase-like"/>
    <property type="match status" value="1"/>
</dbReference>
<feature type="repeat" description="WD" evidence="6">
    <location>
        <begin position="697"/>
        <end position="738"/>
    </location>
</feature>
<dbReference type="PANTHER" id="PTHR19853">
    <property type="entry name" value="WD REPEAT CONTAINING PROTEIN 3 WDR3"/>
    <property type="match status" value="1"/>
</dbReference>
<dbReference type="WBParaSite" id="maker-PairedContig_5739-snap-gene-0.3-mRNA-1">
    <property type="protein sequence ID" value="maker-PairedContig_5739-snap-gene-0.3-mRNA-1"/>
    <property type="gene ID" value="maker-PairedContig_5739-snap-gene-0.3"/>
</dbReference>
<feature type="repeat" description="WD" evidence="6">
    <location>
        <begin position="562"/>
        <end position="594"/>
    </location>
</feature>
<evidence type="ECO:0000313" key="8">
    <source>
        <dbReference type="WBParaSite" id="maker-PairedContig_5739-snap-gene-0.3-mRNA-1"/>
    </source>
</evidence>
<evidence type="ECO:0000256" key="1">
    <source>
        <dbReference type="ARBA" id="ARBA00004604"/>
    </source>
</evidence>
<dbReference type="Gene3D" id="2.130.10.10">
    <property type="entry name" value="YVTN repeat-like/Quinoprotein amine dehydrogenase"/>
    <property type="match status" value="4"/>
</dbReference>
<protein>
    <submittedName>
        <fullName evidence="8">WD_REPEATS_REGION domain-containing protein</fullName>
    </submittedName>
</protein>
<dbReference type="Pfam" id="PF25172">
    <property type="entry name" value="Beta-prop_WDR3_2nd"/>
    <property type="match status" value="1"/>
</dbReference>
<comment type="subcellular location">
    <subcellularLocation>
        <location evidence="1">Nucleus</location>
        <location evidence="1">Nucleolus</location>
    </subcellularLocation>
</comment>
<reference evidence="8" key="1">
    <citation type="submission" date="2016-11" db="UniProtKB">
        <authorList>
            <consortium name="WormBaseParasite"/>
        </authorList>
    </citation>
    <scope>IDENTIFICATION</scope>
    <source>
        <strain evidence="8">pt0022</strain>
    </source>
</reference>
<feature type="repeat" description="WD" evidence="6">
    <location>
        <begin position="171"/>
        <end position="212"/>
    </location>
</feature>
<dbReference type="AlphaFoldDB" id="A0A1I8EWL9"/>
<keyword evidence="3" id="KW-0677">Repeat</keyword>